<name>A0A1H0VC24_9CLOT</name>
<dbReference type="Proteomes" id="UP000198597">
    <property type="component" value="Unassembled WGS sequence"/>
</dbReference>
<evidence type="ECO:0000313" key="2">
    <source>
        <dbReference type="Proteomes" id="UP000198597"/>
    </source>
</evidence>
<dbReference type="OrthoDB" id="1961238at2"/>
<evidence type="ECO:0000313" key="1">
    <source>
        <dbReference type="EMBL" id="SDP76082.1"/>
    </source>
</evidence>
<organism evidence="1 2">
    <name type="scientific">Clostridium gasigenes</name>
    <dbReference type="NCBI Taxonomy" id="94869"/>
    <lineage>
        <taxon>Bacteria</taxon>
        <taxon>Bacillati</taxon>
        <taxon>Bacillota</taxon>
        <taxon>Clostridia</taxon>
        <taxon>Eubacteriales</taxon>
        <taxon>Clostridiaceae</taxon>
        <taxon>Clostridium</taxon>
    </lineage>
</organism>
<protein>
    <submittedName>
        <fullName evidence="1">Uncharacterized protein</fullName>
    </submittedName>
</protein>
<proteinExistence type="predicted"/>
<reference evidence="1 2" key="1">
    <citation type="submission" date="2016-10" db="EMBL/GenBank/DDBJ databases">
        <authorList>
            <person name="de Groot N.N."/>
        </authorList>
    </citation>
    <scope>NUCLEOTIDE SEQUENCE [LARGE SCALE GENOMIC DNA]</scope>
    <source>
        <strain evidence="1 2">DSM 12272</strain>
    </source>
</reference>
<gene>
    <name evidence="1" type="ORF">SAMN04488529_11576</name>
</gene>
<accession>A0A1H0VC24</accession>
<keyword evidence="2" id="KW-1185">Reference proteome</keyword>
<sequence>MTIDGYTKAYNSILFNSRLSNNAKTVYFQIQYYSNIPNFRLSKDLILKDSQLSINTFDKVIKELREANLVFQYTEKQ</sequence>
<dbReference type="EMBL" id="FNJM01000015">
    <property type="protein sequence ID" value="SDP76082.1"/>
    <property type="molecule type" value="Genomic_DNA"/>
</dbReference>
<dbReference type="AlphaFoldDB" id="A0A1H0VC24"/>
<dbReference type="STRING" id="94869.SAMN04488529_11576"/>